<proteinExistence type="predicted"/>
<dbReference type="Pfam" id="PF00069">
    <property type="entry name" value="Pkinase"/>
    <property type="match status" value="1"/>
</dbReference>
<evidence type="ECO:0000259" key="1">
    <source>
        <dbReference type="PROSITE" id="PS50011"/>
    </source>
</evidence>
<dbReference type="InterPro" id="IPR011009">
    <property type="entry name" value="Kinase-like_dom_sf"/>
</dbReference>
<keyword evidence="3" id="KW-1185">Reference proteome</keyword>
<gene>
    <name evidence="2" type="ORF">OTU49_014872</name>
</gene>
<dbReference type="EMBL" id="JARKIK010000007">
    <property type="protein sequence ID" value="KAK8750507.1"/>
    <property type="molecule type" value="Genomic_DNA"/>
</dbReference>
<protein>
    <recommendedName>
        <fullName evidence="1">Protein kinase domain-containing protein</fullName>
    </recommendedName>
</protein>
<dbReference type="SMART" id="SM00220">
    <property type="entry name" value="S_TKc"/>
    <property type="match status" value="1"/>
</dbReference>
<dbReference type="PROSITE" id="PS50011">
    <property type="entry name" value="PROTEIN_KINASE_DOM"/>
    <property type="match status" value="1"/>
</dbReference>
<dbReference type="GO" id="GO:0004672">
    <property type="term" value="F:protein kinase activity"/>
    <property type="evidence" value="ECO:0007669"/>
    <property type="project" value="InterPro"/>
</dbReference>
<dbReference type="Gene3D" id="1.10.510.10">
    <property type="entry name" value="Transferase(Phosphotransferase) domain 1"/>
    <property type="match status" value="1"/>
</dbReference>
<accession>A0AAW0YFS4</accession>
<dbReference type="PANTHER" id="PTHR24347">
    <property type="entry name" value="SERINE/THREONINE-PROTEIN KINASE"/>
    <property type="match status" value="1"/>
</dbReference>
<sequence>MMIKTENVQAVRYFCLRFGTHIWDAAVHDFVFNDNTCKRLGSGTYGVCFSAGVASNTWVTKLFDDTQSGVESLLQEAEAMEALKDIPGIQKMIAVCPERLTIVTEYAGESWESLLKSEDLSPRENLRIVTQVCETLDRMHARGWVHVDVKTNNICVQRTRRGIQAKLIDFGLAVPESHRYNFESQNECWHVAPEVLLNEPITPAADFFSVGRLLQAIDANVCDLNPLIRMWIREAVSAEPTWRLDLYVVSELLTRMLYSTM</sequence>
<dbReference type="GO" id="GO:0005524">
    <property type="term" value="F:ATP binding"/>
    <property type="evidence" value="ECO:0007669"/>
    <property type="project" value="InterPro"/>
</dbReference>
<dbReference type="InterPro" id="IPR000719">
    <property type="entry name" value="Prot_kinase_dom"/>
</dbReference>
<organism evidence="2 3">
    <name type="scientific">Cherax quadricarinatus</name>
    <name type="common">Australian red claw crayfish</name>
    <dbReference type="NCBI Taxonomy" id="27406"/>
    <lineage>
        <taxon>Eukaryota</taxon>
        <taxon>Metazoa</taxon>
        <taxon>Ecdysozoa</taxon>
        <taxon>Arthropoda</taxon>
        <taxon>Crustacea</taxon>
        <taxon>Multicrustacea</taxon>
        <taxon>Malacostraca</taxon>
        <taxon>Eumalacostraca</taxon>
        <taxon>Eucarida</taxon>
        <taxon>Decapoda</taxon>
        <taxon>Pleocyemata</taxon>
        <taxon>Astacidea</taxon>
        <taxon>Parastacoidea</taxon>
        <taxon>Parastacidae</taxon>
        <taxon>Cherax</taxon>
    </lineage>
</organism>
<dbReference type="SUPFAM" id="SSF56112">
    <property type="entry name" value="Protein kinase-like (PK-like)"/>
    <property type="match status" value="1"/>
</dbReference>
<name>A0AAW0YFS4_CHEQU</name>
<dbReference type="Gene3D" id="3.30.200.20">
    <property type="entry name" value="Phosphorylase Kinase, domain 1"/>
    <property type="match status" value="1"/>
</dbReference>
<dbReference type="AlphaFoldDB" id="A0AAW0YFS4"/>
<dbReference type="Proteomes" id="UP001445076">
    <property type="component" value="Unassembled WGS sequence"/>
</dbReference>
<reference evidence="2 3" key="1">
    <citation type="journal article" date="2024" name="BMC Genomics">
        <title>Genome assembly of redclaw crayfish (Cherax quadricarinatus) provides insights into its immune adaptation and hypoxia tolerance.</title>
        <authorList>
            <person name="Liu Z."/>
            <person name="Zheng J."/>
            <person name="Li H."/>
            <person name="Fang K."/>
            <person name="Wang S."/>
            <person name="He J."/>
            <person name="Zhou D."/>
            <person name="Weng S."/>
            <person name="Chi M."/>
            <person name="Gu Z."/>
            <person name="He J."/>
            <person name="Li F."/>
            <person name="Wang M."/>
        </authorList>
    </citation>
    <scope>NUCLEOTIDE SEQUENCE [LARGE SCALE GENOMIC DNA]</scope>
    <source>
        <strain evidence="2">ZL_2023a</strain>
    </source>
</reference>
<comment type="caution">
    <text evidence="2">The sequence shown here is derived from an EMBL/GenBank/DDBJ whole genome shotgun (WGS) entry which is preliminary data.</text>
</comment>
<evidence type="ECO:0000313" key="3">
    <source>
        <dbReference type="Proteomes" id="UP001445076"/>
    </source>
</evidence>
<evidence type="ECO:0000313" key="2">
    <source>
        <dbReference type="EMBL" id="KAK8750507.1"/>
    </source>
</evidence>
<feature type="domain" description="Protein kinase" evidence="1">
    <location>
        <begin position="34"/>
        <end position="261"/>
    </location>
</feature>